<evidence type="ECO:0000256" key="1">
    <source>
        <dbReference type="ARBA" id="ARBA00004141"/>
    </source>
</evidence>
<feature type="transmembrane region" description="Helical" evidence="6">
    <location>
        <begin position="94"/>
        <end position="118"/>
    </location>
</feature>
<dbReference type="EMBL" id="CP023701">
    <property type="protein sequence ID" value="QEU79757.1"/>
    <property type="molecule type" value="Genomic_DNA"/>
</dbReference>
<dbReference type="EMBL" id="BMVX01000010">
    <property type="protein sequence ID" value="GGZ68093.1"/>
    <property type="molecule type" value="Genomic_DNA"/>
</dbReference>
<dbReference type="PANTHER" id="PTHR43229">
    <property type="entry name" value="NODULATION PROTEIN J"/>
    <property type="match status" value="1"/>
</dbReference>
<reference evidence="10 11" key="2">
    <citation type="submission" date="2017-09" db="EMBL/GenBank/DDBJ databases">
        <authorList>
            <person name="Lee N."/>
            <person name="Cho B.-K."/>
        </authorList>
    </citation>
    <scope>NUCLEOTIDE SEQUENCE [LARGE SCALE GENOMIC DNA]</scope>
    <source>
        <strain evidence="10 11">ATCC 27467</strain>
    </source>
</reference>
<comment type="similarity">
    <text evidence="6">Belongs to the ABC-2 integral membrane protein family.</text>
</comment>
<dbReference type="Pfam" id="PF01061">
    <property type="entry name" value="ABC2_membrane"/>
    <property type="match status" value="1"/>
</dbReference>
<feature type="domain" description="ABC transmembrane type-2" evidence="8">
    <location>
        <begin position="54"/>
        <end position="286"/>
    </location>
</feature>
<reference evidence="9" key="1">
    <citation type="journal article" date="2014" name="Int. J. Syst. Evol. Microbiol.">
        <title>Complete genome sequence of Corynebacterium casei LMG S-19264T (=DSM 44701T), isolated from a smear-ripened cheese.</title>
        <authorList>
            <consortium name="US DOE Joint Genome Institute (JGI-PGF)"/>
            <person name="Walter F."/>
            <person name="Albersmeier A."/>
            <person name="Kalinowski J."/>
            <person name="Ruckert C."/>
        </authorList>
    </citation>
    <scope>NUCLEOTIDE SEQUENCE</scope>
    <source>
        <strain evidence="9">JCM 4834</strain>
    </source>
</reference>
<dbReference type="InterPro" id="IPR013525">
    <property type="entry name" value="ABC2_TM"/>
</dbReference>
<dbReference type="OrthoDB" id="3370990at2"/>
<evidence type="ECO:0000256" key="7">
    <source>
        <dbReference type="SAM" id="MobiDB-lite"/>
    </source>
</evidence>
<feature type="transmembrane region" description="Helical" evidence="6">
    <location>
        <begin position="138"/>
        <end position="160"/>
    </location>
</feature>
<evidence type="ECO:0000256" key="2">
    <source>
        <dbReference type="ARBA" id="ARBA00022692"/>
    </source>
</evidence>
<dbReference type="Proteomes" id="UP000326831">
    <property type="component" value="Chromosome"/>
</dbReference>
<keyword evidence="11" id="KW-1185">Reference proteome</keyword>
<protein>
    <recommendedName>
        <fullName evidence="6">Transport permease protein</fullName>
    </recommendedName>
</protein>
<dbReference type="InterPro" id="IPR047817">
    <property type="entry name" value="ABC2_TM_bact-type"/>
</dbReference>
<dbReference type="PANTHER" id="PTHR43229:SF2">
    <property type="entry name" value="NODULATION PROTEIN J"/>
    <property type="match status" value="1"/>
</dbReference>
<evidence type="ECO:0000259" key="8">
    <source>
        <dbReference type="PROSITE" id="PS51012"/>
    </source>
</evidence>
<name>A0A5P2USR7_9ACTN</name>
<keyword evidence="6" id="KW-0813">Transport</keyword>
<proteinExistence type="inferred from homology"/>
<accession>A0A5P2USR7</accession>
<keyword evidence="5" id="KW-0046">Antibiotic resistance</keyword>
<dbReference type="KEGG" id="ssub:CP968_16730"/>
<dbReference type="InterPro" id="IPR051784">
    <property type="entry name" value="Nod_factor_ABC_transporter"/>
</dbReference>
<feature type="transmembrane region" description="Helical" evidence="6">
    <location>
        <begin position="166"/>
        <end position="192"/>
    </location>
</feature>
<gene>
    <name evidence="10" type="ORF">CP968_16730</name>
    <name evidence="9" type="ORF">GCM10010371_30050</name>
</gene>
<feature type="compositionally biased region" description="Low complexity" evidence="7">
    <location>
        <begin position="15"/>
        <end position="29"/>
    </location>
</feature>
<evidence type="ECO:0000256" key="5">
    <source>
        <dbReference type="ARBA" id="ARBA00023251"/>
    </source>
</evidence>
<sequence length="291" mass="30457">MTTTLPRPAAERPRAAGTGTPRLAAARPAGPRTLLTETGAIVGRRLRRMRRAPGRSIGVVLNPLLSLIMLGYLFRDAITLPMGGDYVEYVFAGGAVQVGLACVGPTAVSLALDLQGGLVDRFRSLPISRSAVPLGHTFADWLVGLAGLAVTALTGLALGWRPHTGWLSVAAGFALIAVFIYAMLWLGVLLALTVRSVETISVVAPFIVVVLPFLSSAFLSPQSMPAALRPLAEWNPVTAVIAACRDLWGNPDTAATGFAGAHPLIVVAVTLTALFAVCTTVSLRRFRTAGS</sequence>
<dbReference type="GO" id="GO:0140359">
    <property type="term" value="F:ABC-type transporter activity"/>
    <property type="evidence" value="ECO:0007669"/>
    <property type="project" value="InterPro"/>
</dbReference>
<dbReference type="RefSeq" id="WP_150518773.1">
    <property type="nucleotide sequence ID" value="NZ_BMVX01000010.1"/>
</dbReference>
<dbReference type="GO" id="GO:0046677">
    <property type="term" value="P:response to antibiotic"/>
    <property type="evidence" value="ECO:0007669"/>
    <property type="project" value="UniProtKB-KW"/>
</dbReference>
<reference evidence="9" key="3">
    <citation type="submission" date="2020-09" db="EMBL/GenBank/DDBJ databases">
        <authorList>
            <person name="Sun Q."/>
            <person name="Ohkuma M."/>
        </authorList>
    </citation>
    <scope>NUCLEOTIDE SEQUENCE</scope>
    <source>
        <strain evidence="9">JCM 4834</strain>
    </source>
</reference>
<dbReference type="AlphaFoldDB" id="A0A5P2USR7"/>
<dbReference type="PIRSF" id="PIRSF006648">
    <property type="entry name" value="DrrB"/>
    <property type="match status" value="1"/>
</dbReference>
<evidence type="ECO:0000256" key="6">
    <source>
        <dbReference type="RuleBase" id="RU361157"/>
    </source>
</evidence>
<feature type="transmembrane region" description="Helical" evidence="6">
    <location>
        <begin position="261"/>
        <end position="283"/>
    </location>
</feature>
<keyword evidence="4 6" id="KW-0472">Membrane</keyword>
<evidence type="ECO:0000313" key="11">
    <source>
        <dbReference type="Proteomes" id="UP000326831"/>
    </source>
</evidence>
<feature type="region of interest" description="Disordered" evidence="7">
    <location>
        <begin position="1"/>
        <end position="29"/>
    </location>
</feature>
<dbReference type="PROSITE" id="PS51012">
    <property type="entry name" value="ABC_TM2"/>
    <property type="match status" value="1"/>
</dbReference>
<dbReference type="Proteomes" id="UP000634660">
    <property type="component" value="Unassembled WGS sequence"/>
</dbReference>
<dbReference type="GO" id="GO:0043190">
    <property type="term" value="C:ATP-binding cassette (ABC) transporter complex"/>
    <property type="evidence" value="ECO:0007669"/>
    <property type="project" value="InterPro"/>
</dbReference>
<keyword evidence="6" id="KW-1003">Cell membrane</keyword>
<keyword evidence="3 6" id="KW-1133">Transmembrane helix</keyword>
<feature type="transmembrane region" description="Helical" evidence="6">
    <location>
        <begin position="54"/>
        <end position="74"/>
    </location>
</feature>
<keyword evidence="2 6" id="KW-0812">Transmembrane</keyword>
<evidence type="ECO:0000256" key="3">
    <source>
        <dbReference type="ARBA" id="ARBA00022989"/>
    </source>
</evidence>
<comment type="subcellular location">
    <subcellularLocation>
        <location evidence="6">Cell membrane</location>
        <topology evidence="6">Multi-pass membrane protein</topology>
    </subcellularLocation>
    <subcellularLocation>
        <location evidence="1">Membrane</location>
        <topology evidence="1">Multi-pass membrane protein</topology>
    </subcellularLocation>
</comment>
<feature type="transmembrane region" description="Helical" evidence="6">
    <location>
        <begin position="199"/>
        <end position="219"/>
    </location>
</feature>
<evidence type="ECO:0000313" key="10">
    <source>
        <dbReference type="EMBL" id="QEU79757.1"/>
    </source>
</evidence>
<evidence type="ECO:0000313" key="9">
    <source>
        <dbReference type="EMBL" id="GGZ68093.1"/>
    </source>
</evidence>
<organism evidence="10 11">
    <name type="scientific">Streptomyces subrutilus</name>
    <dbReference type="NCBI Taxonomy" id="36818"/>
    <lineage>
        <taxon>Bacteria</taxon>
        <taxon>Bacillati</taxon>
        <taxon>Actinomycetota</taxon>
        <taxon>Actinomycetes</taxon>
        <taxon>Kitasatosporales</taxon>
        <taxon>Streptomycetaceae</taxon>
        <taxon>Streptomyces</taxon>
    </lineage>
</organism>
<evidence type="ECO:0000256" key="4">
    <source>
        <dbReference type="ARBA" id="ARBA00023136"/>
    </source>
</evidence>
<dbReference type="InterPro" id="IPR000412">
    <property type="entry name" value="ABC_2_transport"/>
</dbReference>